<proteinExistence type="predicted"/>
<feature type="region of interest" description="Disordered" evidence="1">
    <location>
        <begin position="339"/>
        <end position="375"/>
    </location>
</feature>
<accession>A0A0D0CPH2</accession>
<dbReference type="AlphaFoldDB" id="A0A0D0CPH2"/>
<dbReference type="Proteomes" id="UP000053593">
    <property type="component" value="Unassembled WGS sequence"/>
</dbReference>
<dbReference type="InterPro" id="IPR052969">
    <property type="entry name" value="Thr-specific_kinase-like"/>
</dbReference>
<dbReference type="EMBL" id="KN834792">
    <property type="protein sequence ID" value="KIK57223.1"/>
    <property type="molecule type" value="Genomic_DNA"/>
</dbReference>
<dbReference type="Pfam" id="PF00092">
    <property type="entry name" value="VWA"/>
    <property type="match status" value="1"/>
</dbReference>
<dbReference type="HOGENOM" id="CLU_046567_0_0_1"/>
<feature type="region of interest" description="Disordered" evidence="1">
    <location>
        <begin position="1"/>
        <end position="22"/>
    </location>
</feature>
<protein>
    <recommendedName>
        <fullName evidence="2">VWFA domain-containing protein</fullName>
    </recommendedName>
</protein>
<evidence type="ECO:0000313" key="3">
    <source>
        <dbReference type="EMBL" id="KIK57223.1"/>
    </source>
</evidence>
<name>A0A0D0CPH2_9AGAR</name>
<organism evidence="3 4">
    <name type="scientific">Collybiopsis luxurians FD-317 M1</name>
    <dbReference type="NCBI Taxonomy" id="944289"/>
    <lineage>
        <taxon>Eukaryota</taxon>
        <taxon>Fungi</taxon>
        <taxon>Dikarya</taxon>
        <taxon>Basidiomycota</taxon>
        <taxon>Agaricomycotina</taxon>
        <taxon>Agaricomycetes</taxon>
        <taxon>Agaricomycetidae</taxon>
        <taxon>Agaricales</taxon>
        <taxon>Marasmiineae</taxon>
        <taxon>Omphalotaceae</taxon>
        <taxon>Collybiopsis</taxon>
        <taxon>Collybiopsis luxurians</taxon>
    </lineage>
</organism>
<dbReference type="PROSITE" id="PS50234">
    <property type="entry name" value="VWFA"/>
    <property type="match status" value="1"/>
</dbReference>
<feature type="compositionally biased region" description="Pro residues" evidence="1">
    <location>
        <begin position="346"/>
        <end position="355"/>
    </location>
</feature>
<evidence type="ECO:0000259" key="2">
    <source>
        <dbReference type="PROSITE" id="PS50234"/>
    </source>
</evidence>
<dbReference type="GO" id="GO:0005737">
    <property type="term" value="C:cytoplasm"/>
    <property type="evidence" value="ECO:0007669"/>
    <property type="project" value="TreeGrafter"/>
</dbReference>
<feature type="domain" description="VWFA" evidence="2">
    <location>
        <begin position="32"/>
        <end position="236"/>
    </location>
</feature>
<sequence length="465" mass="50270">MDEDMDFDTGSAPQANAPYPSNGFDHDRKMLDLVFVQDCTGSQGSYISSATKNIENICGHIFESGKLQNLEDLRIGLVAFRDHPPQDHTYIVKNFGFSSDISKVQKDLSTLYASGGGDGPEAVTAALVEALNMEWREHASRMVVLIADAPPHGIGEYGDGFDDGSPDGFDPLQIARQMASRGITLFFVACEPALSGYQYATDFYKAITSITSGLMLPLTTADLLTHAIVGSVLENLDMERLVREVGEAVAQRILGNNESVDDVARELHEKLLLRNESTKKVVIESIYRDSEESRHNVAVFTEAPSLSAARPHLKRVQGTRFTDKYLAARAALSRSSYSYTSSYAPATPPRSPPSKPTVSSSPTSSAFSSSPGSPPRKVVTDFAAFGAPKNASVFGTAVASSPFSLAGGKAAFGGMRTGVTRTAFDDDDEEEEEDGRQKVELREDSISLEQAKRIAMQSAWRGARA</sequence>
<dbReference type="GO" id="GO:0004674">
    <property type="term" value="F:protein serine/threonine kinase activity"/>
    <property type="evidence" value="ECO:0007669"/>
    <property type="project" value="TreeGrafter"/>
</dbReference>
<dbReference type="PANTHER" id="PTHR47763">
    <property type="entry name" value="ALPHA-PROTEIN KINASE VWKA"/>
    <property type="match status" value="1"/>
</dbReference>
<feature type="compositionally biased region" description="Low complexity" evidence="1">
    <location>
        <begin position="356"/>
        <end position="371"/>
    </location>
</feature>
<evidence type="ECO:0000256" key="1">
    <source>
        <dbReference type="SAM" id="MobiDB-lite"/>
    </source>
</evidence>
<dbReference type="OrthoDB" id="301415at2759"/>
<dbReference type="CDD" id="cd00198">
    <property type="entry name" value="vWFA"/>
    <property type="match status" value="1"/>
</dbReference>
<keyword evidence="4" id="KW-1185">Reference proteome</keyword>
<gene>
    <name evidence="3" type="ORF">GYMLUDRAFT_173213</name>
</gene>
<evidence type="ECO:0000313" key="4">
    <source>
        <dbReference type="Proteomes" id="UP000053593"/>
    </source>
</evidence>
<dbReference type="InterPro" id="IPR002035">
    <property type="entry name" value="VWF_A"/>
</dbReference>
<dbReference type="InterPro" id="IPR036465">
    <property type="entry name" value="vWFA_dom_sf"/>
</dbReference>
<dbReference type="SUPFAM" id="SSF53300">
    <property type="entry name" value="vWA-like"/>
    <property type="match status" value="1"/>
</dbReference>
<reference evidence="3 4" key="1">
    <citation type="submission" date="2014-04" db="EMBL/GenBank/DDBJ databases">
        <title>Evolutionary Origins and Diversification of the Mycorrhizal Mutualists.</title>
        <authorList>
            <consortium name="DOE Joint Genome Institute"/>
            <consortium name="Mycorrhizal Genomics Consortium"/>
            <person name="Kohler A."/>
            <person name="Kuo A."/>
            <person name="Nagy L.G."/>
            <person name="Floudas D."/>
            <person name="Copeland A."/>
            <person name="Barry K.W."/>
            <person name="Cichocki N."/>
            <person name="Veneault-Fourrey C."/>
            <person name="LaButti K."/>
            <person name="Lindquist E.A."/>
            <person name="Lipzen A."/>
            <person name="Lundell T."/>
            <person name="Morin E."/>
            <person name="Murat C."/>
            <person name="Riley R."/>
            <person name="Ohm R."/>
            <person name="Sun H."/>
            <person name="Tunlid A."/>
            <person name="Henrissat B."/>
            <person name="Grigoriev I.V."/>
            <person name="Hibbett D.S."/>
            <person name="Martin F."/>
        </authorList>
    </citation>
    <scope>NUCLEOTIDE SEQUENCE [LARGE SCALE GENOMIC DNA]</scope>
    <source>
        <strain evidence="3 4">FD-317 M1</strain>
    </source>
</reference>
<dbReference type="PANTHER" id="PTHR47763:SF1">
    <property type="entry name" value="DUF659 DOMAIN-CONTAINING PROTEIN"/>
    <property type="match status" value="1"/>
</dbReference>
<dbReference type="Gene3D" id="3.40.50.410">
    <property type="entry name" value="von Willebrand factor, type A domain"/>
    <property type="match status" value="1"/>
</dbReference>